<dbReference type="EMBL" id="CADCWF010000218">
    <property type="protein sequence ID" value="CAA9567510.1"/>
    <property type="molecule type" value="Genomic_DNA"/>
</dbReference>
<evidence type="ECO:0000256" key="2">
    <source>
        <dbReference type="ARBA" id="ARBA00023125"/>
    </source>
</evidence>
<name>A0A6J4V2C6_9BACT</name>
<reference evidence="5" key="1">
    <citation type="submission" date="2020-02" db="EMBL/GenBank/DDBJ databases">
        <authorList>
            <person name="Meier V. D."/>
        </authorList>
    </citation>
    <scope>NUCLEOTIDE SEQUENCE</scope>
    <source>
        <strain evidence="5">AVDCRST_MAG59</strain>
    </source>
</reference>
<dbReference type="InterPro" id="IPR036527">
    <property type="entry name" value="SCP2_sterol-bd_dom_sf"/>
</dbReference>
<sequence>MTRYGQFCPVAKAAEIFAERWTPLILRELLCGSHRFNELERGLPKISRSLLSQRLRYLEGVGLVERRPAGGARAAEYHLTEAGRDLFDVIVRLGEWSQRWFDPLIDEADLDPSLLMWDIQRRLNTERLPDHRVVVQFDFLGADPGSRWLLLGPGAPSVCWDPPGFEVDLVVRADTLALHRIWLGHLRYADALRDGLIELDGPRELVRAFPDWLALSLFAPIRGVYQAAAG</sequence>
<evidence type="ECO:0000256" key="3">
    <source>
        <dbReference type="ARBA" id="ARBA00023163"/>
    </source>
</evidence>
<dbReference type="Pfam" id="PF01638">
    <property type="entry name" value="HxlR"/>
    <property type="match status" value="1"/>
</dbReference>
<feature type="domain" description="HTH hxlR-type" evidence="4">
    <location>
        <begin position="8"/>
        <end position="105"/>
    </location>
</feature>
<keyword evidence="1" id="KW-0805">Transcription regulation</keyword>
<proteinExistence type="predicted"/>
<dbReference type="SUPFAM" id="SSF46785">
    <property type="entry name" value="Winged helix' DNA-binding domain"/>
    <property type="match status" value="1"/>
</dbReference>
<gene>
    <name evidence="5" type="ORF">AVDCRST_MAG59-3174</name>
</gene>
<keyword evidence="3" id="KW-0804">Transcription</keyword>
<protein>
    <submittedName>
        <fullName evidence="5">Transcriptional regulator, HxlR family</fullName>
    </submittedName>
</protein>
<dbReference type="PROSITE" id="PS51118">
    <property type="entry name" value="HTH_HXLR"/>
    <property type="match status" value="1"/>
</dbReference>
<dbReference type="InterPro" id="IPR036388">
    <property type="entry name" value="WH-like_DNA-bd_sf"/>
</dbReference>
<evidence type="ECO:0000259" key="4">
    <source>
        <dbReference type="PROSITE" id="PS51118"/>
    </source>
</evidence>
<dbReference type="Gene3D" id="1.10.10.10">
    <property type="entry name" value="Winged helix-like DNA-binding domain superfamily/Winged helix DNA-binding domain"/>
    <property type="match status" value="1"/>
</dbReference>
<organism evidence="5">
    <name type="scientific">uncultured Thermomicrobiales bacterium</name>
    <dbReference type="NCBI Taxonomy" id="1645740"/>
    <lineage>
        <taxon>Bacteria</taxon>
        <taxon>Pseudomonadati</taxon>
        <taxon>Thermomicrobiota</taxon>
        <taxon>Thermomicrobia</taxon>
        <taxon>Thermomicrobiales</taxon>
        <taxon>environmental samples</taxon>
    </lineage>
</organism>
<evidence type="ECO:0000313" key="5">
    <source>
        <dbReference type="EMBL" id="CAA9567510.1"/>
    </source>
</evidence>
<dbReference type="SUPFAM" id="SSF55718">
    <property type="entry name" value="SCP-like"/>
    <property type="match status" value="1"/>
</dbReference>
<dbReference type="InterPro" id="IPR011991">
    <property type="entry name" value="ArsR-like_HTH"/>
</dbReference>
<dbReference type="PANTHER" id="PTHR33204">
    <property type="entry name" value="TRANSCRIPTIONAL REGULATOR, MARR FAMILY"/>
    <property type="match status" value="1"/>
</dbReference>
<dbReference type="PANTHER" id="PTHR33204:SF18">
    <property type="entry name" value="TRANSCRIPTIONAL REGULATORY PROTEIN"/>
    <property type="match status" value="1"/>
</dbReference>
<dbReference type="InterPro" id="IPR002577">
    <property type="entry name" value="HTH_HxlR"/>
</dbReference>
<dbReference type="CDD" id="cd00090">
    <property type="entry name" value="HTH_ARSR"/>
    <property type="match status" value="1"/>
</dbReference>
<dbReference type="AlphaFoldDB" id="A0A6J4V2C6"/>
<accession>A0A6J4V2C6</accession>
<evidence type="ECO:0000256" key="1">
    <source>
        <dbReference type="ARBA" id="ARBA00023015"/>
    </source>
</evidence>
<keyword evidence="2" id="KW-0238">DNA-binding</keyword>
<dbReference type="InterPro" id="IPR036390">
    <property type="entry name" value="WH_DNA-bd_sf"/>
</dbReference>
<dbReference type="GO" id="GO:0003677">
    <property type="term" value="F:DNA binding"/>
    <property type="evidence" value="ECO:0007669"/>
    <property type="project" value="UniProtKB-KW"/>
</dbReference>
<dbReference type="GO" id="GO:0006355">
    <property type="term" value="P:regulation of DNA-templated transcription"/>
    <property type="evidence" value="ECO:0007669"/>
    <property type="project" value="UniProtKB-ARBA"/>
</dbReference>